<evidence type="ECO:0000256" key="3">
    <source>
        <dbReference type="ARBA" id="ARBA00022475"/>
    </source>
</evidence>
<evidence type="ECO:0000256" key="1">
    <source>
        <dbReference type="ARBA" id="ARBA00004651"/>
    </source>
</evidence>
<protein>
    <submittedName>
        <fullName evidence="8">GlsB/YeaQ/YmgE family stress response membrane protein</fullName>
    </submittedName>
</protein>
<keyword evidence="6 7" id="KW-0472">Membrane</keyword>
<evidence type="ECO:0000256" key="4">
    <source>
        <dbReference type="ARBA" id="ARBA00022692"/>
    </source>
</evidence>
<dbReference type="AlphaFoldDB" id="A0AAU7XG88"/>
<dbReference type="KEGG" id="mflg:ABS361_07020"/>
<dbReference type="PANTHER" id="PTHR33884">
    <property type="entry name" value="UPF0410 PROTEIN YMGE"/>
    <property type="match status" value="1"/>
</dbReference>
<keyword evidence="3" id="KW-1003">Cell membrane</keyword>
<keyword evidence="5 7" id="KW-1133">Transmembrane helix</keyword>
<evidence type="ECO:0000313" key="8">
    <source>
        <dbReference type="EMBL" id="XBY45982.1"/>
    </source>
</evidence>
<dbReference type="PANTHER" id="PTHR33884:SF3">
    <property type="entry name" value="UPF0410 PROTEIN YMGE"/>
    <property type="match status" value="1"/>
</dbReference>
<feature type="transmembrane region" description="Helical" evidence="7">
    <location>
        <begin position="65"/>
        <end position="84"/>
    </location>
</feature>
<keyword evidence="4 7" id="KW-0812">Transmembrane</keyword>
<evidence type="ECO:0000256" key="7">
    <source>
        <dbReference type="SAM" id="Phobius"/>
    </source>
</evidence>
<evidence type="ECO:0000256" key="5">
    <source>
        <dbReference type="ARBA" id="ARBA00022989"/>
    </source>
</evidence>
<sequence length="90" mass="9299">MATGGGFDGGGPGLFAMLLIGLIAGWVAEKVTASRHGLFTNLVVGALGAYIGGTIARMLRLDFAGFMGHLIVATVGAILVLTLWRRITAR</sequence>
<organism evidence="8">
    <name type="scientific">Methyloraptor flagellatus</name>
    <dbReference type="NCBI Taxonomy" id="3162530"/>
    <lineage>
        <taxon>Bacteria</taxon>
        <taxon>Pseudomonadati</taxon>
        <taxon>Pseudomonadota</taxon>
        <taxon>Alphaproteobacteria</taxon>
        <taxon>Hyphomicrobiales</taxon>
        <taxon>Ancalomicrobiaceae</taxon>
        <taxon>Methyloraptor</taxon>
    </lineage>
</organism>
<dbReference type="InterPro" id="IPR007341">
    <property type="entry name" value="Transgly_assoc"/>
</dbReference>
<reference evidence="8" key="1">
    <citation type="submission" date="2024-06" db="EMBL/GenBank/DDBJ databases">
        <title>Methylostella associata gen. nov., sp. nov., a novel Ancalomicrobiaceae-affiliated facultatively methylotrophic bacteria that feed on methanotrophs of the genus Methylococcus.</title>
        <authorList>
            <person name="Saltykova V."/>
            <person name="Danilova O.V."/>
            <person name="Oshkin I.Y."/>
            <person name="Belova S.E."/>
            <person name="Pimenov N.V."/>
            <person name="Dedysh S.N."/>
        </authorList>
    </citation>
    <scope>NUCLEOTIDE SEQUENCE</scope>
    <source>
        <strain evidence="8">S20</strain>
    </source>
</reference>
<name>A0AAU7XG88_9HYPH</name>
<comment type="subcellular location">
    <subcellularLocation>
        <location evidence="1">Cell membrane</location>
        <topology evidence="1">Multi-pass membrane protein</topology>
    </subcellularLocation>
</comment>
<evidence type="ECO:0000256" key="2">
    <source>
        <dbReference type="ARBA" id="ARBA00011006"/>
    </source>
</evidence>
<accession>A0AAU7XG88</accession>
<comment type="similarity">
    <text evidence="2">Belongs to the UPF0410 family.</text>
</comment>
<dbReference type="Pfam" id="PF04226">
    <property type="entry name" value="Transgly_assoc"/>
    <property type="match status" value="1"/>
</dbReference>
<gene>
    <name evidence="8" type="ORF">ABS361_07020</name>
</gene>
<feature type="transmembrane region" description="Helical" evidence="7">
    <location>
        <begin position="40"/>
        <end position="59"/>
    </location>
</feature>
<dbReference type="GO" id="GO:0005886">
    <property type="term" value="C:plasma membrane"/>
    <property type="evidence" value="ECO:0007669"/>
    <property type="project" value="UniProtKB-SubCell"/>
</dbReference>
<dbReference type="RefSeq" id="WP_407051079.1">
    <property type="nucleotide sequence ID" value="NZ_CP158568.1"/>
</dbReference>
<dbReference type="EMBL" id="CP158568">
    <property type="protein sequence ID" value="XBY45982.1"/>
    <property type="molecule type" value="Genomic_DNA"/>
</dbReference>
<feature type="transmembrane region" description="Helical" evidence="7">
    <location>
        <begin position="12"/>
        <end position="28"/>
    </location>
</feature>
<evidence type="ECO:0000256" key="6">
    <source>
        <dbReference type="ARBA" id="ARBA00023136"/>
    </source>
</evidence>
<proteinExistence type="inferred from homology"/>